<gene>
    <name evidence="13" type="primary">thrS</name>
    <name evidence="17" type="ORF">BST29_17680</name>
</gene>
<evidence type="ECO:0000256" key="1">
    <source>
        <dbReference type="ARBA" id="ARBA00008226"/>
    </source>
</evidence>
<evidence type="ECO:0000256" key="5">
    <source>
        <dbReference type="ARBA" id="ARBA00022723"/>
    </source>
</evidence>
<dbReference type="PROSITE" id="PS50862">
    <property type="entry name" value="AA_TRNA_LIGASE_II"/>
    <property type="match status" value="1"/>
</dbReference>
<dbReference type="PANTHER" id="PTHR11451:SF44">
    <property type="entry name" value="THREONINE--TRNA LIGASE, CHLOROPLASTIC_MITOCHONDRIAL 2"/>
    <property type="match status" value="1"/>
</dbReference>
<dbReference type="EC" id="6.1.1.3" evidence="13"/>
<feature type="domain" description="Aminoacyl-transfer RNA synthetases class-II family profile" evidence="15">
    <location>
        <begin position="307"/>
        <end position="582"/>
    </location>
</feature>
<sequence length="699" mass="77614">MSAPVNPAPGAHPQRPATPGLRSPQAAIRVPAGTTAAAAVGEAGLPRRGTPDAVVVVRDADGRLRDLSWVPDADTEVIPVAASTDEGRSVIRHSTAHVLAQAVQDLFPQAKLGIGPPITDGFYYDFDVAEPFTPEDLDKLEKRMRQIVKDGQLFDRRVYASKDQAREELADEPYKLELVDDKSGDPDVMEVGGDELTAYDNLNPRTRERVWGDLCRGPHIPTTKHIPAFKLTRSSAAYWRGNQENASLQRIYGTAWESQEALDAYLQLIAEAQRRDHRKLGVELDLFSFPDEIGSGLAVFHPKGGIVRRELEEYSRRKHIDAGYEFVNTPHITKAQLFHTSGHLDWYADGMFPPMHLDAEYDADGAVRKPGQDYYLKPMNCPMHTLIFASRGRSYRELPLRLFEFGTVYRYEKSGVVHGLTRARGFTMDDSHIYCTREQLHDELASLLRFVLELLGDYGLQDFYLELSTKDPEKFVGSDDMWEQATNALAEVAAESGLELVPDPGGAAFYGPKISVQARDALGRSWQMSTIQVDFNFPERFELEYTAPDGTRRRPVMIHRALFGSIERFFGILTEHYAGAFPAWLAPVQVVGIPVADEHVPYLESIAAQLKSHGVRVEVDGSDDRMAKKIVHHTGQKVPFMLLAGDRDVAAGAVSFRFGDRTQLNGVPRDGAVEAIVKWIADRENAAPTAALVKVASGE</sequence>
<evidence type="ECO:0000256" key="11">
    <source>
        <dbReference type="ARBA" id="ARBA00023146"/>
    </source>
</evidence>
<evidence type="ECO:0000256" key="2">
    <source>
        <dbReference type="ARBA" id="ARBA00022490"/>
    </source>
</evidence>
<evidence type="ECO:0000313" key="18">
    <source>
        <dbReference type="Proteomes" id="UP000243140"/>
    </source>
</evidence>
<dbReference type="InterPro" id="IPR006195">
    <property type="entry name" value="aa-tRNA-synth_II"/>
</dbReference>
<evidence type="ECO:0000256" key="14">
    <source>
        <dbReference type="SAM" id="MobiDB-lite"/>
    </source>
</evidence>
<keyword evidence="11 13" id="KW-0030">Aminoacyl-tRNA synthetase</keyword>
<feature type="binding site" evidence="13">
    <location>
        <position position="432"/>
    </location>
    <ligand>
        <name>Zn(2+)</name>
        <dbReference type="ChEBI" id="CHEBI:29105"/>
        <note>catalytic</note>
    </ligand>
</feature>
<keyword evidence="5 13" id="KW-0479">Metal-binding</keyword>
<dbReference type="GO" id="GO:0016874">
    <property type="term" value="F:ligase activity"/>
    <property type="evidence" value="ECO:0007669"/>
    <property type="project" value="UniProtKB-KW"/>
</dbReference>
<feature type="domain" description="TGS" evidence="16">
    <location>
        <begin position="12"/>
        <end position="81"/>
    </location>
</feature>
<keyword evidence="7 13" id="KW-0862">Zinc</keyword>
<dbReference type="HAMAP" id="MF_00184">
    <property type="entry name" value="Thr_tRNA_synth"/>
    <property type="match status" value="1"/>
</dbReference>
<dbReference type="CDD" id="cd00860">
    <property type="entry name" value="ThrRS_anticodon"/>
    <property type="match status" value="1"/>
</dbReference>
<dbReference type="Gene3D" id="3.30.930.10">
    <property type="entry name" value="Bira Bifunctional Protein, Domain 2"/>
    <property type="match status" value="1"/>
</dbReference>
<dbReference type="Pfam" id="PF00587">
    <property type="entry name" value="tRNA-synt_2b"/>
    <property type="match status" value="1"/>
</dbReference>
<feature type="region of interest" description="Disordered" evidence="14">
    <location>
        <begin position="1"/>
        <end position="23"/>
    </location>
</feature>
<proteinExistence type="inferred from homology"/>
<comment type="cofactor">
    <cofactor evidence="13">
        <name>Zn(2+)</name>
        <dbReference type="ChEBI" id="CHEBI:29105"/>
    </cofactor>
    <text evidence="13">Binds 1 zinc ion per subunit.</text>
</comment>
<dbReference type="SUPFAM" id="SSF52954">
    <property type="entry name" value="Class II aaRS ABD-related"/>
    <property type="match status" value="1"/>
</dbReference>
<dbReference type="Proteomes" id="UP000243140">
    <property type="component" value="Unassembled WGS sequence"/>
</dbReference>
<comment type="similarity">
    <text evidence="1 13">Belongs to the class-II aminoacyl-tRNA synthetase family.</text>
</comment>
<dbReference type="InterPro" id="IPR002314">
    <property type="entry name" value="aa-tRNA-synt_IIb"/>
</dbReference>
<dbReference type="PROSITE" id="PS51880">
    <property type="entry name" value="TGS"/>
    <property type="match status" value="1"/>
</dbReference>
<dbReference type="CDD" id="cd00771">
    <property type="entry name" value="ThrRS_core"/>
    <property type="match status" value="1"/>
</dbReference>
<dbReference type="SUPFAM" id="SSF55186">
    <property type="entry name" value="ThrRS/AlaRS common domain"/>
    <property type="match status" value="1"/>
</dbReference>
<evidence type="ECO:0000256" key="12">
    <source>
        <dbReference type="ARBA" id="ARBA00049515"/>
    </source>
</evidence>
<dbReference type="InterPro" id="IPR018163">
    <property type="entry name" value="Thr/Ala-tRNA-synth_IIc_edit"/>
</dbReference>
<feature type="binding site" evidence="13">
    <location>
        <position position="559"/>
    </location>
    <ligand>
        <name>Zn(2+)</name>
        <dbReference type="ChEBI" id="CHEBI:29105"/>
        <note>catalytic</note>
    </ligand>
</feature>
<dbReference type="InterPro" id="IPR036621">
    <property type="entry name" value="Anticodon-bd_dom_sf"/>
</dbReference>
<dbReference type="Gene3D" id="3.40.50.800">
    <property type="entry name" value="Anticodon-binding domain"/>
    <property type="match status" value="1"/>
</dbReference>
<comment type="subunit">
    <text evidence="13">Homodimer.</text>
</comment>
<evidence type="ECO:0000313" key="17">
    <source>
        <dbReference type="EMBL" id="ORA80006.1"/>
    </source>
</evidence>
<name>A0ABX3SQP0_MYCMA</name>
<dbReference type="InterPro" id="IPR047246">
    <property type="entry name" value="ThrRS_anticodon"/>
</dbReference>
<evidence type="ECO:0000256" key="10">
    <source>
        <dbReference type="ARBA" id="ARBA00022917"/>
    </source>
</evidence>
<dbReference type="SUPFAM" id="SSF55681">
    <property type="entry name" value="Class II aaRS and biotin synthetases"/>
    <property type="match status" value="1"/>
</dbReference>
<comment type="catalytic activity">
    <reaction evidence="12 13">
        <text>tRNA(Thr) + L-threonine + ATP = L-threonyl-tRNA(Thr) + AMP + diphosphate + H(+)</text>
        <dbReference type="Rhea" id="RHEA:24624"/>
        <dbReference type="Rhea" id="RHEA-COMP:9670"/>
        <dbReference type="Rhea" id="RHEA-COMP:9704"/>
        <dbReference type="ChEBI" id="CHEBI:15378"/>
        <dbReference type="ChEBI" id="CHEBI:30616"/>
        <dbReference type="ChEBI" id="CHEBI:33019"/>
        <dbReference type="ChEBI" id="CHEBI:57926"/>
        <dbReference type="ChEBI" id="CHEBI:78442"/>
        <dbReference type="ChEBI" id="CHEBI:78534"/>
        <dbReference type="ChEBI" id="CHEBI:456215"/>
        <dbReference type="EC" id="6.1.1.3"/>
    </reaction>
</comment>
<evidence type="ECO:0000256" key="9">
    <source>
        <dbReference type="ARBA" id="ARBA00022884"/>
    </source>
</evidence>
<keyword evidence="8 13" id="KW-0067">ATP-binding</keyword>
<reference evidence="17 18" key="1">
    <citation type="submission" date="2017-02" db="EMBL/GenBank/DDBJ databases">
        <title>The new phylogeny of genus Mycobacterium.</title>
        <authorList>
            <person name="Tortoli E."/>
            <person name="Trovato A."/>
            <person name="Cirillo D.M."/>
        </authorList>
    </citation>
    <scope>NUCLEOTIDE SEQUENCE [LARGE SCALE GENOMIC DNA]</scope>
    <source>
        <strain evidence="17 18">IP1130001</strain>
    </source>
</reference>
<feature type="binding site" evidence="13">
    <location>
        <position position="381"/>
    </location>
    <ligand>
        <name>Zn(2+)</name>
        <dbReference type="ChEBI" id="CHEBI:29105"/>
        <note>catalytic</note>
    </ligand>
</feature>
<evidence type="ECO:0000256" key="13">
    <source>
        <dbReference type="HAMAP-Rule" id="MF_00184"/>
    </source>
</evidence>
<dbReference type="Gene3D" id="3.30.54.20">
    <property type="match status" value="1"/>
</dbReference>
<dbReference type="Pfam" id="PF07973">
    <property type="entry name" value="tRNA_SAD"/>
    <property type="match status" value="1"/>
</dbReference>
<protein>
    <recommendedName>
        <fullName evidence="13">Threonine--tRNA ligase</fullName>
        <ecNumber evidence="13">6.1.1.3</ecNumber>
    </recommendedName>
    <alternativeName>
        <fullName evidence="13">Threonyl-tRNA synthetase</fullName>
        <shortName evidence="13">ThrRS</shortName>
    </alternativeName>
</protein>
<keyword evidence="9 13" id="KW-0694">RNA-binding</keyword>
<keyword evidence="3 13" id="KW-0820">tRNA-binding</keyword>
<keyword evidence="4 13" id="KW-0436">Ligase</keyword>
<evidence type="ECO:0000256" key="8">
    <source>
        <dbReference type="ARBA" id="ARBA00022840"/>
    </source>
</evidence>
<accession>A0ABX3SQP0</accession>
<dbReference type="InterPro" id="IPR012947">
    <property type="entry name" value="tRNA_SAD"/>
</dbReference>
<evidence type="ECO:0000256" key="4">
    <source>
        <dbReference type="ARBA" id="ARBA00022598"/>
    </source>
</evidence>
<keyword evidence="10 13" id="KW-0648">Protein biosynthesis</keyword>
<keyword evidence="2 13" id="KW-0963">Cytoplasm</keyword>
<evidence type="ECO:0000256" key="7">
    <source>
        <dbReference type="ARBA" id="ARBA00022833"/>
    </source>
</evidence>
<dbReference type="SMART" id="SM00863">
    <property type="entry name" value="tRNA_SAD"/>
    <property type="match status" value="1"/>
</dbReference>
<comment type="subcellular location">
    <subcellularLocation>
        <location evidence="13">Cytoplasm</location>
    </subcellularLocation>
</comment>
<organism evidence="17 18">
    <name type="scientific">Mycobacterium malmoense</name>
    <dbReference type="NCBI Taxonomy" id="1780"/>
    <lineage>
        <taxon>Bacteria</taxon>
        <taxon>Bacillati</taxon>
        <taxon>Actinomycetota</taxon>
        <taxon>Actinomycetes</taxon>
        <taxon>Mycobacteriales</taxon>
        <taxon>Mycobacteriaceae</taxon>
        <taxon>Mycobacterium</taxon>
    </lineage>
</organism>
<dbReference type="PANTHER" id="PTHR11451">
    <property type="entry name" value="THREONINE-TRNA LIGASE"/>
    <property type="match status" value="1"/>
</dbReference>
<dbReference type="Gene3D" id="3.30.980.10">
    <property type="entry name" value="Threonyl-trna Synthetase, Chain A, domain 2"/>
    <property type="match status" value="1"/>
</dbReference>
<keyword evidence="18" id="KW-1185">Reference proteome</keyword>
<dbReference type="PRINTS" id="PR01047">
    <property type="entry name" value="TRNASYNTHTHR"/>
</dbReference>
<dbReference type="InterPro" id="IPR004154">
    <property type="entry name" value="Anticodon-bd"/>
</dbReference>
<comment type="caution">
    <text evidence="13">Lacks conserved residue(s) required for the propagation of feature annotation.</text>
</comment>
<dbReference type="EMBL" id="MVHV01000019">
    <property type="protein sequence ID" value="ORA80006.1"/>
    <property type="molecule type" value="Genomic_DNA"/>
</dbReference>
<dbReference type="Pfam" id="PF03129">
    <property type="entry name" value="HGTP_anticodon"/>
    <property type="match status" value="1"/>
</dbReference>
<dbReference type="InterPro" id="IPR004095">
    <property type="entry name" value="TGS"/>
</dbReference>
<dbReference type="NCBIfam" id="TIGR00418">
    <property type="entry name" value="thrS"/>
    <property type="match status" value="1"/>
</dbReference>
<evidence type="ECO:0000256" key="3">
    <source>
        <dbReference type="ARBA" id="ARBA00022555"/>
    </source>
</evidence>
<evidence type="ECO:0000259" key="16">
    <source>
        <dbReference type="PROSITE" id="PS51880"/>
    </source>
</evidence>
<dbReference type="RefSeq" id="WP_083011369.1">
    <property type="nucleotide sequence ID" value="NZ_CP060015.1"/>
</dbReference>
<dbReference type="InterPro" id="IPR033728">
    <property type="entry name" value="ThrRS_core"/>
</dbReference>
<comment type="caution">
    <text evidence="17">The sequence shown here is derived from an EMBL/GenBank/DDBJ whole genome shotgun (WGS) entry which is preliminary data.</text>
</comment>
<dbReference type="InterPro" id="IPR002320">
    <property type="entry name" value="Thr-tRNA-ligase_IIa"/>
</dbReference>
<evidence type="ECO:0000259" key="15">
    <source>
        <dbReference type="PROSITE" id="PS50862"/>
    </source>
</evidence>
<dbReference type="InterPro" id="IPR045864">
    <property type="entry name" value="aa-tRNA-synth_II/BPL/LPL"/>
</dbReference>
<evidence type="ECO:0000256" key="6">
    <source>
        <dbReference type="ARBA" id="ARBA00022741"/>
    </source>
</evidence>
<keyword evidence="6 13" id="KW-0547">Nucleotide-binding</keyword>